<protein>
    <submittedName>
        <fullName evidence="3">Uncharacterized protein</fullName>
    </submittedName>
</protein>
<dbReference type="RefSeq" id="WP_146789664.1">
    <property type="nucleotide sequence ID" value="NZ_BAABIO010000003.1"/>
</dbReference>
<dbReference type="EMBL" id="CP042433">
    <property type="protein sequence ID" value="QEC57396.1"/>
    <property type="molecule type" value="Genomic_DNA"/>
</dbReference>
<dbReference type="Proteomes" id="UP000321204">
    <property type="component" value="Chromosome"/>
</dbReference>
<dbReference type="AlphaFoldDB" id="A0A5B8ULS6"/>
<evidence type="ECO:0000313" key="4">
    <source>
        <dbReference type="Proteomes" id="UP000321204"/>
    </source>
</evidence>
<reference evidence="3 4" key="1">
    <citation type="journal article" date="2015" name="Int. J. Syst. Evol. Microbiol.">
        <title>Flavisolibacter ginsenosidimutans sp. nov., with ginsenoside-converting activity isolated from soil used for cultivating ginseng.</title>
        <authorList>
            <person name="Zhao Y."/>
            <person name="Liu Q."/>
            <person name="Kang M.S."/>
            <person name="Jin F."/>
            <person name="Yu H."/>
            <person name="Im W.T."/>
        </authorList>
    </citation>
    <scope>NUCLEOTIDE SEQUENCE [LARGE SCALE GENOMIC DNA]</scope>
    <source>
        <strain evidence="3 4">Gsoil 636</strain>
    </source>
</reference>
<evidence type="ECO:0000313" key="3">
    <source>
        <dbReference type="EMBL" id="QEC57396.1"/>
    </source>
</evidence>
<dbReference type="OrthoDB" id="660033at2"/>
<gene>
    <name evidence="3" type="ORF">FSB75_16305</name>
</gene>
<dbReference type="KEGG" id="fgg:FSB75_16305"/>
<feature type="region of interest" description="Disordered" evidence="1">
    <location>
        <begin position="24"/>
        <end position="96"/>
    </location>
</feature>
<dbReference type="Pfam" id="PF20125">
    <property type="entry name" value="DUF6515"/>
    <property type="match status" value="1"/>
</dbReference>
<keyword evidence="2" id="KW-0732">Signal</keyword>
<feature type="chain" id="PRO_5023008575" evidence="2">
    <location>
        <begin position="25"/>
        <end position="355"/>
    </location>
</feature>
<keyword evidence="4" id="KW-1185">Reference proteome</keyword>
<sequence length="355" mass="39961">MNTPIKQFALSTFIALAFIGSANAQRGERHDGGGSRSFDRGGSNERRSGGFSSGSSVSRQNNASFDRQSRRESFDNRVSSVTPGRQSRNFDNRDVVRSSTDWRMDQSRVNNGFSQQRVSRNTPVYNNARVVNNYRYSSAYSYAPRRWAYYGAPRYSVLPYGALTIRFGGYPYYYHSGLFFGYYNGFYEPVFAPIGIHVNILPIGYHPFYIGPTRYYYYDGIYYRNYNDNEYEVIDAPLGAQVSVLPKGATVATINGEKFYEFNGTYYKEGTNSKNEVVYTVVGKYGHVNNSEAGVSDLQQPALHVGDVIPVLPDGCKEVTINGEQLYLSPDNTYFKAQTSDGNTSYKIVGMGEKQ</sequence>
<accession>A0A5B8ULS6</accession>
<name>A0A5B8ULS6_9BACT</name>
<organism evidence="3 4">
    <name type="scientific">Flavisolibacter ginsenosidimutans</name>
    <dbReference type="NCBI Taxonomy" id="661481"/>
    <lineage>
        <taxon>Bacteria</taxon>
        <taxon>Pseudomonadati</taxon>
        <taxon>Bacteroidota</taxon>
        <taxon>Chitinophagia</taxon>
        <taxon>Chitinophagales</taxon>
        <taxon>Chitinophagaceae</taxon>
        <taxon>Flavisolibacter</taxon>
    </lineage>
</organism>
<evidence type="ECO:0000256" key="1">
    <source>
        <dbReference type="SAM" id="MobiDB-lite"/>
    </source>
</evidence>
<feature type="compositionally biased region" description="Basic and acidic residues" evidence="1">
    <location>
        <begin position="26"/>
        <end position="48"/>
    </location>
</feature>
<evidence type="ECO:0000256" key="2">
    <source>
        <dbReference type="SAM" id="SignalP"/>
    </source>
</evidence>
<proteinExistence type="predicted"/>
<dbReference type="InterPro" id="IPR045398">
    <property type="entry name" value="DUF6515"/>
</dbReference>
<feature type="compositionally biased region" description="Polar residues" evidence="1">
    <location>
        <begin position="76"/>
        <end position="87"/>
    </location>
</feature>
<feature type="signal peptide" evidence="2">
    <location>
        <begin position="1"/>
        <end position="24"/>
    </location>
</feature>
<feature type="compositionally biased region" description="Low complexity" evidence="1">
    <location>
        <begin position="49"/>
        <end position="59"/>
    </location>
</feature>